<evidence type="ECO:0000256" key="1">
    <source>
        <dbReference type="SAM" id="Phobius"/>
    </source>
</evidence>
<dbReference type="RefSeq" id="WP_136435743.1">
    <property type="nucleotide sequence ID" value="NZ_JBHSNS010000001.1"/>
</dbReference>
<feature type="transmembrane region" description="Helical" evidence="1">
    <location>
        <begin position="163"/>
        <end position="181"/>
    </location>
</feature>
<evidence type="ECO:0000313" key="3">
    <source>
        <dbReference type="Proteomes" id="UP001596072"/>
    </source>
</evidence>
<comment type="caution">
    <text evidence="2">The sequence shown here is derived from an EMBL/GenBank/DDBJ whole genome shotgun (WGS) entry which is preliminary data.</text>
</comment>
<accession>A0ABW0ZGJ9</accession>
<dbReference type="Proteomes" id="UP001596072">
    <property type="component" value="Unassembled WGS sequence"/>
</dbReference>
<name>A0ABW0ZGJ9_9ACTN</name>
<keyword evidence="3" id="KW-1185">Reference proteome</keyword>
<organism evidence="2 3">
    <name type="scientific">Nocardioides vastitatis</name>
    <dbReference type="NCBI Taxonomy" id="2568655"/>
    <lineage>
        <taxon>Bacteria</taxon>
        <taxon>Bacillati</taxon>
        <taxon>Actinomycetota</taxon>
        <taxon>Actinomycetes</taxon>
        <taxon>Propionibacteriales</taxon>
        <taxon>Nocardioidaceae</taxon>
        <taxon>Nocardioides</taxon>
    </lineage>
</organism>
<proteinExistence type="predicted"/>
<keyword evidence="1" id="KW-1133">Transmembrane helix</keyword>
<gene>
    <name evidence="2" type="ORF">ACFPQB_05955</name>
</gene>
<keyword evidence="1" id="KW-0812">Transmembrane</keyword>
<feature type="transmembrane region" description="Helical" evidence="1">
    <location>
        <begin position="61"/>
        <end position="81"/>
    </location>
</feature>
<reference evidence="3" key="1">
    <citation type="journal article" date="2019" name="Int. J. Syst. Evol. Microbiol.">
        <title>The Global Catalogue of Microorganisms (GCM) 10K type strain sequencing project: providing services to taxonomists for standard genome sequencing and annotation.</title>
        <authorList>
            <consortium name="The Broad Institute Genomics Platform"/>
            <consortium name="The Broad Institute Genome Sequencing Center for Infectious Disease"/>
            <person name="Wu L."/>
            <person name="Ma J."/>
        </authorList>
    </citation>
    <scope>NUCLEOTIDE SEQUENCE [LARGE SCALE GENOMIC DNA]</scope>
    <source>
        <strain evidence="3">YIM 94188</strain>
    </source>
</reference>
<evidence type="ECO:0008006" key="4">
    <source>
        <dbReference type="Google" id="ProtNLM"/>
    </source>
</evidence>
<keyword evidence="1" id="KW-0472">Membrane</keyword>
<protein>
    <recommendedName>
        <fullName evidence="4">DUF2567 domain-containing protein</fullName>
    </recommendedName>
</protein>
<sequence>MSKVIAVPLALAGALGALGGWLWWTWWAPAPEGQVYDTPDGPVWFPTPFDPGIARDFGGTATYAVLGLVLGLLLGVVGAVVARNRAVAGLATIGLASILAAVVMVLVGTSQSPPDPQERADHVDIGTELPGHLHVTSPEIGLWKWAADLLGDDDRRLELPTPYLVWPVGALFGYLVVMLSLNARSEPSEHLSA</sequence>
<evidence type="ECO:0000313" key="2">
    <source>
        <dbReference type="EMBL" id="MFC5728454.1"/>
    </source>
</evidence>
<feature type="transmembrane region" description="Helical" evidence="1">
    <location>
        <begin position="88"/>
        <end position="107"/>
    </location>
</feature>
<dbReference type="EMBL" id="JBHSNS010000001">
    <property type="protein sequence ID" value="MFC5728454.1"/>
    <property type="molecule type" value="Genomic_DNA"/>
</dbReference>